<dbReference type="AlphaFoldDB" id="A0A1V9YDY0"/>
<protein>
    <submittedName>
        <fullName evidence="2">Uncharacterized protein</fullName>
    </submittedName>
</protein>
<reference evidence="2 3" key="1">
    <citation type="journal article" date="2014" name="Genome Biol. Evol.">
        <title>The secreted proteins of Achlya hypogyna and Thraustotheca clavata identify the ancestral oomycete secretome and reveal gene acquisitions by horizontal gene transfer.</title>
        <authorList>
            <person name="Misner I."/>
            <person name="Blouin N."/>
            <person name="Leonard G."/>
            <person name="Richards T.A."/>
            <person name="Lane C.E."/>
        </authorList>
    </citation>
    <scope>NUCLEOTIDE SEQUENCE [LARGE SCALE GENOMIC DNA]</scope>
    <source>
        <strain evidence="2 3">ATCC 34112</strain>
    </source>
</reference>
<evidence type="ECO:0000313" key="2">
    <source>
        <dbReference type="EMBL" id="OQR83925.1"/>
    </source>
</evidence>
<dbReference type="Proteomes" id="UP000243217">
    <property type="component" value="Unassembled WGS sequence"/>
</dbReference>
<proteinExistence type="predicted"/>
<feature type="compositionally biased region" description="Polar residues" evidence="1">
    <location>
        <begin position="1"/>
        <end position="14"/>
    </location>
</feature>
<feature type="region of interest" description="Disordered" evidence="1">
    <location>
        <begin position="1"/>
        <end position="20"/>
    </location>
</feature>
<gene>
    <name evidence="2" type="ORF">THRCLA_23117</name>
</gene>
<organism evidence="2 3">
    <name type="scientific">Thraustotheca clavata</name>
    <dbReference type="NCBI Taxonomy" id="74557"/>
    <lineage>
        <taxon>Eukaryota</taxon>
        <taxon>Sar</taxon>
        <taxon>Stramenopiles</taxon>
        <taxon>Oomycota</taxon>
        <taxon>Saprolegniomycetes</taxon>
        <taxon>Saprolegniales</taxon>
        <taxon>Achlyaceae</taxon>
        <taxon>Thraustotheca</taxon>
    </lineage>
</organism>
<keyword evidence="3" id="KW-1185">Reference proteome</keyword>
<evidence type="ECO:0000313" key="3">
    <source>
        <dbReference type="Proteomes" id="UP000243217"/>
    </source>
</evidence>
<sequence length="59" mass="6603">MSGKSQPTSKPSDTPKNDCNGCSRCFYPAANQCLSADYDKEYCQYLTSSFEEQLHGKEL</sequence>
<dbReference type="EMBL" id="JNBS01004203">
    <property type="protein sequence ID" value="OQR83925.1"/>
    <property type="molecule type" value="Genomic_DNA"/>
</dbReference>
<accession>A0A1V9YDY0</accession>
<comment type="caution">
    <text evidence="2">The sequence shown here is derived from an EMBL/GenBank/DDBJ whole genome shotgun (WGS) entry which is preliminary data.</text>
</comment>
<evidence type="ECO:0000256" key="1">
    <source>
        <dbReference type="SAM" id="MobiDB-lite"/>
    </source>
</evidence>
<dbReference type="STRING" id="74557.A0A1V9YDY0"/>
<name>A0A1V9YDY0_9STRA</name>